<dbReference type="Proteomes" id="UP000005408">
    <property type="component" value="Unassembled WGS sequence"/>
</dbReference>
<sequence>MAKPLLEGSLLTECVEEVRSLARKLVLCEEIEEKQEKPGTVCVFEVVVKTEDNDVVIYEMNPEDSTDFFEKTNADLVKVIIIQGTLQDVSRTKEIVYQKYKRYIDSDMETIHVHHVCEMHSGPAATKKLPYSASILNSSAEDVLN</sequence>
<evidence type="ECO:0000313" key="2">
    <source>
        <dbReference type="Proteomes" id="UP000005408"/>
    </source>
</evidence>
<reference evidence="1" key="1">
    <citation type="submission" date="2022-08" db="UniProtKB">
        <authorList>
            <consortium name="EnsemblMetazoa"/>
        </authorList>
    </citation>
    <scope>IDENTIFICATION</scope>
    <source>
        <strain evidence="1">05x7-T-G4-1.051#20</strain>
    </source>
</reference>
<dbReference type="EnsemblMetazoa" id="G8554.1">
    <property type="protein sequence ID" value="G8554.1:cds"/>
    <property type="gene ID" value="G8554"/>
</dbReference>
<dbReference type="AlphaFoldDB" id="A0A8W8P2X9"/>
<accession>A0A8W8P2X9</accession>
<organism evidence="1 2">
    <name type="scientific">Magallana gigas</name>
    <name type="common">Pacific oyster</name>
    <name type="synonym">Crassostrea gigas</name>
    <dbReference type="NCBI Taxonomy" id="29159"/>
    <lineage>
        <taxon>Eukaryota</taxon>
        <taxon>Metazoa</taxon>
        <taxon>Spiralia</taxon>
        <taxon>Lophotrochozoa</taxon>
        <taxon>Mollusca</taxon>
        <taxon>Bivalvia</taxon>
        <taxon>Autobranchia</taxon>
        <taxon>Pteriomorphia</taxon>
        <taxon>Ostreida</taxon>
        <taxon>Ostreoidea</taxon>
        <taxon>Ostreidae</taxon>
        <taxon>Magallana</taxon>
    </lineage>
</organism>
<keyword evidence="2" id="KW-1185">Reference proteome</keyword>
<proteinExistence type="predicted"/>
<protein>
    <submittedName>
        <fullName evidence="1">Uncharacterized protein</fullName>
    </submittedName>
</protein>
<name>A0A8W8P2X9_MAGGI</name>
<evidence type="ECO:0000313" key="1">
    <source>
        <dbReference type="EnsemblMetazoa" id="G8554.1:cds"/>
    </source>
</evidence>